<accession>A0A7W9YEI2</accession>
<dbReference type="RefSeq" id="WP_184073394.1">
    <property type="nucleotide sequence ID" value="NZ_JACHDS010000001.1"/>
</dbReference>
<keyword evidence="1" id="KW-0812">Transmembrane</keyword>
<feature type="transmembrane region" description="Helical" evidence="1">
    <location>
        <begin position="155"/>
        <end position="174"/>
    </location>
</feature>
<feature type="transmembrane region" description="Helical" evidence="1">
    <location>
        <begin position="21"/>
        <end position="39"/>
    </location>
</feature>
<keyword evidence="3" id="KW-1185">Reference proteome</keyword>
<dbReference type="AlphaFoldDB" id="A0A7W9YEI2"/>
<keyword evidence="1" id="KW-1133">Transmembrane helix</keyword>
<protein>
    <submittedName>
        <fullName evidence="2">Uncharacterized protein</fullName>
    </submittedName>
</protein>
<reference evidence="2 3" key="1">
    <citation type="submission" date="2020-08" db="EMBL/GenBank/DDBJ databases">
        <title>Sequencing the genomes of 1000 actinobacteria strains.</title>
        <authorList>
            <person name="Klenk H.-P."/>
        </authorList>
    </citation>
    <scope>NUCLEOTIDE SEQUENCE [LARGE SCALE GENOMIC DNA]</scope>
    <source>
        <strain evidence="2 3">DSM 46659</strain>
    </source>
</reference>
<gene>
    <name evidence="2" type="ORF">HNR23_000692</name>
</gene>
<keyword evidence="1" id="KW-0472">Membrane</keyword>
<name>A0A7W9YEI2_9ACTN</name>
<proteinExistence type="predicted"/>
<feature type="transmembrane region" description="Helical" evidence="1">
    <location>
        <begin position="121"/>
        <end position="143"/>
    </location>
</feature>
<feature type="transmembrane region" description="Helical" evidence="1">
    <location>
        <begin position="51"/>
        <end position="84"/>
    </location>
</feature>
<organism evidence="2 3">
    <name type="scientific">Nocardiopsis mwathae</name>
    <dbReference type="NCBI Taxonomy" id="1472723"/>
    <lineage>
        <taxon>Bacteria</taxon>
        <taxon>Bacillati</taxon>
        <taxon>Actinomycetota</taxon>
        <taxon>Actinomycetes</taxon>
        <taxon>Streptosporangiales</taxon>
        <taxon>Nocardiopsidaceae</taxon>
        <taxon>Nocardiopsis</taxon>
    </lineage>
</organism>
<dbReference type="EMBL" id="JACHDS010000001">
    <property type="protein sequence ID" value="MBB6170632.1"/>
    <property type="molecule type" value="Genomic_DNA"/>
</dbReference>
<comment type="caution">
    <text evidence="2">The sequence shown here is derived from an EMBL/GenBank/DDBJ whole genome shotgun (WGS) entry which is preliminary data.</text>
</comment>
<sequence length="338" mass="37292">MDSIEATDSPKHPNSVAITGWRPIVISTIFGALLPWLWFAMASAELGQTAWIGVAMMLGFLAPPFFLINIAVSVLVWGVVWLALRLMRVPRPAAISGMATGAQVTASLMTAISIVAFADFWILPFIAMSIGGALACGSGAYFATRDKNGIGPGPLVLVVFAIFVGIVGMVVMAIDAWEERSLIQEETQQQSKAIRSDLKKCGDKFAVIDGDKWNWVGASTDSLRGCVGVDYRAGGDYQNPQYERVSIYSDRNEGDYDADCDYYICDEKEDYLLVWGKESKFEEARVQMNEDMLVRIRGSELSEKQVQEILGQLRMATPEEREDLIKSVAEDLAEERFS</sequence>
<evidence type="ECO:0000313" key="2">
    <source>
        <dbReference type="EMBL" id="MBB6170632.1"/>
    </source>
</evidence>
<evidence type="ECO:0000256" key="1">
    <source>
        <dbReference type="SAM" id="Phobius"/>
    </source>
</evidence>
<feature type="transmembrane region" description="Helical" evidence="1">
    <location>
        <begin position="93"/>
        <end position="115"/>
    </location>
</feature>
<dbReference type="Proteomes" id="UP000546642">
    <property type="component" value="Unassembled WGS sequence"/>
</dbReference>
<evidence type="ECO:0000313" key="3">
    <source>
        <dbReference type="Proteomes" id="UP000546642"/>
    </source>
</evidence>